<comment type="caution">
    <text evidence="3">The sequence shown here is derived from an EMBL/GenBank/DDBJ whole genome shotgun (WGS) entry which is preliminary data.</text>
</comment>
<proteinExistence type="predicted"/>
<dbReference type="Gene3D" id="1.10.3210.10">
    <property type="entry name" value="Hypothetical protein af1432"/>
    <property type="match status" value="1"/>
</dbReference>
<dbReference type="OrthoDB" id="9759601at2"/>
<organism evidence="3 4">
    <name type="scientific">Ureibacillus chungkukjangi</name>
    <dbReference type="NCBI Taxonomy" id="1202712"/>
    <lineage>
        <taxon>Bacteria</taxon>
        <taxon>Bacillati</taxon>
        <taxon>Bacillota</taxon>
        <taxon>Bacilli</taxon>
        <taxon>Bacillales</taxon>
        <taxon>Caryophanaceae</taxon>
        <taxon>Ureibacillus</taxon>
    </lineage>
</organism>
<dbReference type="Proteomes" id="UP000247416">
    <property type="component" value="Unassembled WGS sequence"/>
</dbReference>
<keyword evidence="3" id="KW-0808">Transferase</keyword>
<dbReference type="SMART" id="SM00471">
    <property type="entry name" value="HDc"/>
    <property type="match status" value="1"/>
</dbReference>
<evidence type="ECO:0000259" key="2">
    <source>
        <dbReference type="PROSITE" id="PS51832"/>
    </source>
</evidence>
<reference evidence="3 4" key="1">
    <citation type="submission" date="2018-06" db="EMBL/GenBank/DDBJ databases">
        <title>Genomic Encyclopedia of Archaeal and Bacterial Type Strains, Phase II (KMG-II): from individual species to whole genera.</title>
        <authorList>
            <person name="Goeker M."/>
        </authorList>
    </citation>
    <scope>NUCLEOTIDE SEQUENCE [LARGE SCALE GENOMIC DNA]</scope>
    <source>
        <strain evidence="3 4">KACC 16626</strain>
    </source>
</reference>
<dbReference type="InterPro" id="IPR006675">
    <property type="entry name" value="HDIG_dom"/>
</dbReference>
<dbReference type="PANTHER" id="PTHR43155:SF2">
    <property type="entry name" value="CYCLIC DI-GMP PHOSPHODIESTERASE PA4108"/>
    <property type="match status" value="1"/>
</dbReference>
<keyword evidence="4" id="KW-1185">Reference proteome</keyword>
<dbReference type="Pfam" id="PF13487">
    <property type="entry name" value="HD_5"/>
    <property type="match status" value="1"/>
</dbReference>
<dbReference type="InterPro" id="IPR003607">
    <property type="entry name" value="HD/PDEase_dom"/>
</dbReference>
<dbReference type="InterPro" id="IPR006674">
    <property type="entry name" value="HD_domain"/>
</dbReference>
<feature type="domain" description="HD-GYP" evidence="2">
    <location>
        <begin position="113"/>
        <end position="309"/>
    </location>
</feature>
<dbReference type="AlphaFoldDB" id="A0A318TJ40"/>
<dbReference type="CDD" id="cd00077">
    <property type="entry name" value="HDc"/>
    <property type="match status" value="1"/>
</dbReference>
<evidence type="ECO:0000259" key="1">
    <source>
        <dbReference type="PROSITE" id="PS51831"/>
    </source>
</evidence>
<name>A0A318TJ40_9BACL</name>
<dbReference type="EMBL" id="QJTJ01000053">
    <property type="protein sequence ID" value="PYF01865.1"/>
    <property type="molecule type" value="Genomic_DNA"/>
</dbReference>
<evidence type="ECO:0000313" key="4">
    <source>
        <dbReference type="Proteomes" id="UP000247416"/>
    </source>
</evidence>
<dbReference type="GO" id="GO:0016740">
    <property type="term" value="F:transferase activity"/>
    <property type="evidence" value="ECO:0007669"/>
    <property type="project" value="UniProtKB-KW"/>
</dbReference>
<dbReference type="PROSITE" id="PS51831">
    <property type="entry name" value="HD"/>
    <property type="match status" value="1"/>
</dbReference>
<dbReference type="RefSeq" id="WP_107937833.1">
    <property type="nucleotide sequence ID" value="NZ_CP085009.1"/>
</dbReference>
<gene>
    <name evidence="3" type="ORF">BJ095_1534</name>
</gene>
<evidence type="ECO:0000313" key="3">
    <source>
        <dbReference type="EMBL" id="PYF01865.1"/>
    </source>
</evidence>
<accession>A0A318TJ40</accession>
<sequence length="367" mass="41211">MRLISINVLKTGMMIGRPIWNEAGLPLIRKDVVVTDSLISRLKQLGIQYVYIDDKISEGIEIEETVPLAVRKKAVKQITAAFQKIKGLDNKSATLVIDKQTKEIGNLVDDILSSILNAEEILMILSDTMLYDEYIFQHSFQVTLYSLAIAKEMGYSQSDLRTIGIGAILHDVGKMVTPSDILFKPGRLTDEEFETMKQHARSGFDILRNLHTVSLLVAHCAFQHHERIDGSGYPRALVDYEIHPFAKIIAVADVFDAVTSNRVYREKMVPSQGIAIIEAGRGTMFDAKVVDALKKSVVHYPNGTILLLSDGRRGVVAKQNDQNAALPCLRIFEENNQLLKTTYQLDLTQETNVKIEKVDTEYIFETE</sequence>
<dbReference type="InterPro" id="IPR037522">
    <property type="entry name" value="HD_GYP_dom"/>
</dbReference>
<dbReference type="SUPFAM" id="SSF109604">
    <property type="entry name" value="HD-domain/PDEase-like"/>
    <property type="match status" value="1"/>
</dbReference>
<dbReference type="PANTHER" id="PTHR43155">
    <property type="entry name" value="CYCLIC DI-GMP PHOSPHODIESTERASE PA4108-RELATED"/>
    <property type="match status" value="1"/>
</dbReference>
<dbReference type="NCBIfam" id="TIGR00277">
    <property type="entry name" value="HDIG"/>
    <property type="match status" value="1"/>
</dbReference>
<feature type="domain" description="HD" evidence="1">
    <location>
        <begin position="135"/>
        <end position="258"/>
    </location>
</feature>
<protein>
    <submittedName>
        <fullName evidence="3">Putative nucleotidyltransferase with HDIG domain</fullName>
    </submittedName>
</protein>
<dbReference type="PROSITE" id="PS51832">
    <property type="entry name" value="HD_GYP"/>
    <property type="match status" value="1"/>
</dbReference>